<dbReference type="SMART" id="SM01117">
    <property type="entry name" value="Cyt-b5"/>
    <property type="match status" value="1"/>
</dbReference>
<proteinExistence type="inferred from homology"/>
<dbReference type="SUPFAM" id="SSF55856">
    <property type="entry name" value="Cytochrome b5-like heme/steroid binding domain"/>
    <property type="match status" value="1"/>
</dbReference>
<dbReference type="InterPro" id="IPR036400">
    <property type="entry name" value="Cyt_B5-like_heme/steroid_sf"/>
</dbReference>
<evidence type="ECO:0000259" key="4">
    <source>
        <dbReference type="SMART" id="SM01117"/>
    </source>
</evidence>
<evidence type="ECO:0000313" key="5">
    <source>
        <dbReference type="EMBL" id="PWN23175.1"/>
    </source>
</evidence>
<evidence type="ECO:0000256" key="2">
    <source>
        <dbReference type="SAM" id="MobiDB-lite"/>
    </source>
</evidence>
<keyword evidence="6" id="KW-1185">Reference proteome</keyword>
<feature type="domain" description="Cytochrome b5 heme-binding" evidence="4">
    <location>
        <begin position="139"/>
        <end position="236"/>
    </location>
</feature>
<protein>
    <submittedName>
        <fullName evidence="5">Cytochrome b5</fullName>
    </submittedName>
</protein>
<dbReference type="PANTHER" id="PTHR10281">
    <property type="entry name" value="MEMBRANE-ASSOCIATED PROGESTERONE RECEPTOR COMPONENT-RELATED"/>
    <property type="match status" value="1"/>
</dbReference>
<gene>
    <name evidence="5" type="ORF">BCV69DRAFT_266765</name>
</gene>
<dbReference type="AlphaFoldDB" id="A0A316UIZ7"/>
<name>A0A316UIZ7_9BASI</name>
<dbReference type="RefSeq" id="XP_025350335.1">
    <property type="nucleotide sequence ID" value="XM_025490814.1"/>
</dbReference>
<keyword evidence="3" id="KW-1133">Transmembrane helix</keyword>
<dbReference type="OrthoDB" id="10257697at2759"/>
<keyword evidence="3" id="KW-0812">Transmembrane</keyword>
<dbReference type="Proteomes" id="UP000245942">
    <property type="component" value="Unassembled WGS sequence"/>
</dbReference>
<organism evidence="5 6">
    <name type="scientific">Pseudomicrostroma glucosiphilum</name>
    <dbReference type="NCBI Taxonomy" id="1684307"/>
    <lineage>
        <taxon>Eukaryota</taxon>
        <taxon>Fungi</taxon>
        <taxon>Dikarya</taxon>
        <taxon>Basidiomycota</taxon>
        <taxon>Ustilaginomycotina</taxon>
        <taxon>Exobasidiomycetes</taxon>
        <taxon>Microstromatales</taxon>
        <taxon>Microstromatales incertae sedis</taxon>
        <taxon>Pseudomicrostroma</taxon>
    </lineage>
</organism>
<dbReference type="InterPro" id="IPR001199">
    <property type="entry name" value="Cyt_B5-like_heme/steroid-bd"/>
</dbReference>
<dbReference type="EMBL" id="KZ819322">
    <property type="protein sequence ID" value="PWN23175.1"/>
    <property type="molecule type" value="Genomic_DNA"/>
</dbReference>
<reference evidence="5 6" key="1">
    <citation type="journal article" date="2018" name="Mol. Biol. Evol.">
        <title>Broad Genomic Sampling Reveals a Smut Pathogenic Ancestry of the Fungal Clade Ustilaginomycotina.</title>
        <authorList>
            <person name="Kijpornyongpan T."/>
            <person name="Mondo S.J."/>
            <person name="Barry K."/>
            <person name="Sandor L."/>
            <person name="Lee J."/>
            <person name="Lipzen A."/>
            <person name="Pangilinan J."/>
            <person name="LaButti K."/>
            <person name="Hainaut M."/>
            <person name="Henrissat B."/>
            <person name="Grigoriev I.V."/>
            <person name="Spatafora J.W."/>
            <person name="Aime M.C."/>
        </authorList>
    </citation>
    <scope>NUCLEOTIDE SEQUENCE [LARGE SCALE GENOMIC DNA]</scope>
    <source>
        <strain evidence="5 6">MCA 4718</strain>
    </source>
</reference>
<accession>A0A316UIZ7</accession>
<dbReference type="InterPro" id="IPR050577">
    <property type="entry name" value="MAPR/NEUFC/NENF-like"/>
</dbReference>
<evidence type="ECO:0000256" key="1">
    <source>
        <dbReference type="ARBA" id="ARBA00038357"/>
    </source>
</evidence>
<keyword evidence="3" id="KW-0472">Membrane</keyword>
<feature type="region of interest" description="Disordered" evidence="2">
    <location>
        <begin position="1"/>
        <end position="88"/>
    </location>
</feature>
<evidence type="ECO:0000313" key="6">
    <source>
        <dbReference type="Proteomes" id="UP000245942"/>
    </source>
</evidence>
<dbReference type="FunFam" id="3.10.120.10:FF:000003">
    <property type="entry name" value="membrane-associated progesterone receptor component 1"/>
    <property type="match status" value="1"/>
</dbReference>
<dbReference type="GO" id="GO:0012505">
    <property type="term" value="C:endomembrane system"/>
    <property type="evidence" value="ECO:0007669"/>
    <property type="project" value="TreeGrafter"/>
</dbReference>
<feature type="compositionally biased region" description="Acidic residues" evidence="2">
    <location>
        <begin position="78"/>
        <end position="87"/>
    </location>
</feature>
<dbReference type="GO" id="GO:0020037">
    <property type="term" value="F:heme binding"/>
    <property type="evidence" value="ECO:0007669"/>
    <property type="project" value="UniProtKB-ARBA"/>
</dbReference>
<dbReference type="GeneID" id="37012548"/>
<dbReference type="Gene3D" id="3.10.120.10">
    <property type="entry name" value="Cytochrome b5-like heme/steroid binding domain"/>
    <property type="match status" value="1"/>
</dbReference>
<dbReference type="Pfam" id="PF00173">
    <property type="entry name" value="Cyt-b5"/>
    <property type="match status" value="1"/>
</dbReference>
<sequence length="250" mass="27744">MPSSPSSTPPAEETTASSSAVSPDTTAAEARPRQVDPSDPSRTVAYKKANTPFLAHARFKAQEAERRREKRRQKGLPEDGDEEEEPLELPGPRTVLKWMLLILIAVLAMGQFVTGDVLYGYKGKWRNPKKWIPVRQRVFTPAELAMYDGTEPSRPIYLAVMGNVYDVTKGSSTYKPGGSYSFFAGKDASRAYTTGCFKTHLTHDLRGLSEDQVEQVRGWDTFFANNPKYFKVGTVRTPAINPSAPIPEPC</sequence>
<feature type="transmembrane region" description="Helical" evidence="3">
    <location>
        <begin position="98"/>
        <end position="121"/>
    </location>
</feature>
<evidence type="ECO:0000256" key="3">
    <source>
        <dbReference type="SAM" id="Phobius"/>
    </source>
</evidence>
<feature type="compositionally biased region" description="Low complexity" evidence="2">
    <location>
        <begin position="1"/>
        <end position="23"/>
    </location>
</feature>
<dbReference type="PANTHER" id="PTHR10281:SF76">
    <property type="entry name" value="CALCUTTA CUP-RELATED"/>
    <property type="match status" value="1"/>
</dbReference>
<dbReference type="GO" id="GO:0016020">
    <property type="term" value="C:membrane"/>
    <property type="evidence" value="ECO:0007669"/>
    <property type="project" value="TreeGrafter"/>
</dbReference>
<comment type="similarity">
    <text evidence="1">Belongs to the cytochrome b5 family. MAPR subfamily.</text>
</comment>